<reference evidence="2 3" key="1">
    <citation type="submission" date="2016-03" db="EMBL/GenBank/DDBJ databases">
        <title>Choanephora cucurbitarum.</title>
        <authorList>
            <person name="Min B."/>
            <person name="Park H."/>
            <person name="Park J.-H."/>
            <person name="Shin H.-D."/>
            <person name="Choi I.-G."/>
        </authorList>
    </citation>
    <scope>NUCLEOTIDE SEQUENCE [LARGE SCALE GENOMIC DNA]</scope>
    <source>
        <strain evidence="2 3">KUS-F28377</strain>
    </source>
</reference>
<feature type="compositionally biased region" description="Polar residues" evidence="1">
    <location>
        <begin position="296"/>
        <end position="307"/>
    </location>
</feature>
<feature type="compositionally biased region" description="Polar residues" evidence="1">
    <location>
        <begin position="43"/>
        <end position="57"/>
    </location>
</feature>
<feature type="compositionally biased region" description="Polar residues" evidence="1">
    <location>
        <begin position="181"/>
        <end position="192"/>
    </location>
</feature>
<feature type="region of interest" description="Disordered" evidence="1">
    <location>
        <begin position="290"/>
        <end position="313"/>
    </location>
</feature>
<evidence type="ECO:0000256" key="1">
    <source>
        <dbReference type="SAM" id="MobiDB-lite"/>
    </source>
</evidence>
<dbReference type="AlphaFoldDB" id="A0A1C7NA58"/>
<evidence type="ECO:0000313" key="2">
    <source>
        <dbReference type="EMBL" id="OBZ85506.1"/>
    </source>
</evidence>
<feature type="region of interest" description="Disordered" evidence="1">
    <location>
        <begin position="1"/>
        <end position="217"/>
    </location>
</feature>
<evidence type="ECO:0000313" key="3">
    <source>
        <dbReference type="Proteomes" id="UP000093000"/>
    </source>
</evidence>
<accession>A0A1C7NA58</accession>
<feature type="compositionally biased region" description="Acidic residues" evidence="1">
    <location>
        <begin position="159"/>
        <end position="170"/>
    </location>
</feature>
<dbReference type="Proteomes" id="UP000093000">
    <property type="component" value="Unassembled WGS sequence"/>
</dbReference>
<gene>
    <name evidence="2" type="ORF">A0J61_06450</name>
</gene>
<proteinExistence type="predicted"/>
<name>A0A1C7NA58_9FUNG</name>
<dbReference type="EMBL" id="LUGH01000389">
    <property type="protein sequence ID" value="OBZ85506.1"/>
    <property type="molecule type" value="Genomic_DNA"/>
</dbReference>
<comment type="caution">
    <text evidence="2">The sequence shown here is derived from an EMBL/GenBank/DDBJ whole genome shotgun (WGS) entry which is preliminary data.</text>
</comment>
<dbReference type="InParanoid" id="A0A1C7NA58"/>
<protein>
    <submittedName>
        <fullName evidence="2">Uncharacterized protein</fullName>
    </submittedName>
</protein>
<dbReference type="OrthoDB" id="2162449at2759"/>
<feature type="compositionally biased region" description="Basic and acidic residues" evidence="1">
    <location>
        <begin position="114"/>
        <end position="145"/>
    </location>
</feature>
<sequence>MTRLSVTSKKTSSLNVTSAANSNSAIRPSPSASKRAAAAKKALTNTAKGGISKNTPPVSVLTGKTRKSSRLTSSTAPIAEKKKTVKKKFEPKPSTKESALPISTARSSGTTLSAKEKTTKEQVAKEKIMNSKPLKERLSEDKPVTEEPAVEEPTTMEPVTEELVTEELVIEEPVMQEQAKELQTSSPQQTDNQEQEKENELPAEELPLTKAEESGITERIEKNQVMYCISSDVTTQEESIAASHQEEKEVNPQHSISHVSTGSSVATADEHDAEVAATTIRARVQQKQQELPHIQSGRSSFSPNSVVSLPRPETPEVDQLRLRFENIIQTSTPSSVDIVRRRSSPKIAPEIAYRIKDMKPRGPVGSRVKSMVELFMDENLNKWEF</sequence>
<keyword evidence="3" id="KW-1185">Reference proteome</keyword>
<dbReference type="STRING" id="101091.A0A1C7NA58"/>
<organism evidence="2 3">
    <name type="scientific">Choanephora cucurbitarum</name>
    <dbReference type="NCBI Taxonomy" id="101091"/>
    <lineage>
        <taxon>Eukaryota</taxon>
        <taxon>Fungi</taxon>
        <taxon>Fungi incertae sedis</taxon>
        <taxon>Mucoromycota</taxon>
        <taxon>Mucoromycotina</taxon>
        <taxon>Mucoromycetes</taxon>
        <taxon>Mucorales</taxon>
        <taxon>Mucorineae</taxon>
        <taxon>Choanephoraceae</taxon>
        <taxon>Choanephoroideae</taxon>
        <taxon>Choanephora</taxon>
    </lineage>
</organism>
<feature type="compositionally biased region" description="Basic and acidic residues" evidence="1">
    <location>
        <begin position="79"/>
        <end position="95"/>
    </location>
</feature>
<feature type="compositionally biased region" description="Polar residues" evidence="1">
    <location>
        <begin position="104"/>
        <end position="113"/>
    </location>
</feature>
<feature type="compositionally biased region" description="Low complexity" evidence="1">
    <location>
        <begin position="24"/>
        <end position="42"/>
    </location>
</feature>
<feature type="compositionally biased region" description="Polar residues" evidence="1">
    <location>
        <begin position="1"/>
        <end position="23"/>
    </location>
</feature>
<feature type="region of interest" description="Disordered" evidence="1">
    <location>
        <begin position="234"/>
        <end position="254"/>
    </location>
</feature>